<gene>
    <name evidence="7" type="ORF">GCM10009762_04870</name>
</gene>
<evidence type="ECO:0000313" key="8">
    <source>
        <dbReference type="Proteomes" id="UP001501288"/>
    </source>
</evidence>
<evidence type="ECO:0000256" key="6">
    <source>
        <dbReference type="SAM" id="Phobius"/>
    </source>
</evidence>
<keyword evidence="8" id="KW-1185">Reference proteome</keyword>
<feature type="transmembrane region" description="Helical" evidence="6">
    <location>
        <begin position="142"/>
        <end position="163"/>
    </location>
</feature>
<keyword evidence="5 6" id="KW-0472">Membrane</keyword>
<dbReference type="EMBL" id="BAAANV010000015">
    <property type="protein sequence ID" value="GAA1533627.1"/>
    <property type="molecule type" value="Genomic_DNA"/>
</dbReference>
<evidence type="ECO:0000256" key="3">
    <source>
        <dbReference type="ARBA" id="ARBA00022692"/>
    </source>
</evidence>
<evidence type="ECO:0000313" key="7">
    <source>
        <dbReference type="EMBL" id="GAA1533627.1"/>
    </source>
</evidence>
<feature type="transmembrane region" description="Helical" evidence="6">
    <location>
        <begin position="45"/>
        <end position="65"/>
    </location>
</feature>
<keyword evidence="3 6" id="KW-0812">Transmembrane</keyword>
<feature type="transmembrane region" description="Helical" evidence="6">
    <location>
        <begin position="12"/>
        <end position="33"/>
    </location>
</feature>
<evidence type="ECO:0000256" key="4">
    <source>
        <dbReference type="ARBA" id="ARBA00022989"/>
    </source>
</evidence>
<feature type="transmembrane region" description="Helical" evidence="6">
    <location>
        <begin position="86"/>
        <end position="106"/>
    </location>
</feature>
<comment type="subcellular location">
    <subcellularLocation>
        <location evidence="1">Cell membrane</location>
        <topology evidence="1">Multi-pass membrane protein</topology>
    </subcellularLocation>
</comment>
<dbReference type="PANTHER" id="PTHR30250">
    <property type="entry name" value="PST FAMILY PREDICTED COLANIC ACID TRANSPORTER"/>
    <property type="match status" value="1"/>
</dbReference>
<feature type="transmembrane region" description="Helical" evidence="6">
    <location>
        <begin position="285"/>
        <end position="309"/>
    </location>
</feature>
<evidence type="ECO:0008006" key="9">
    <source>
        <dbReference type="Google" id="ProtNLM"/>
    </source>
</evidence>
<evidence type="ECO:0000256" key="5">
    <source>
        <dbReference type="ARBA" id="ARBA00023136"/>
    </source>
</evidence>
<feature type="transmembrane region" description="Helical" evidence="6">
    <location>
        <begin position="112"/>
        <end position="135"/>
    </location>
</feature>
<reference evidence="7 8" key="1">
    <citation type="journal article" date="2019" name="Int. J. Syst. Evol. Microbiol.">
        <title>The Global Catalogue of Microorganisms (GCM) 10K type strain sequencing project: providing services to taxonomists for standard genome sequencing and annotation.</title>
        <authorList>
            <consortium name="The Broad Institute Genomics Platform"/>
            <consortium name="The Broad Institute Genome Sequencing Center for Infectious Disease"/>
            <person name="Wu L."/>
            <person name="Ma J."/>
        </authorList>
    </citation>
    <scope>NUCLEOTIDE SEQUENCE [LARGE SCALE GENOMIC DNA]</scope>
    <source>
        <strain evidence="7 8">JCM 14588</strain>
    </source>
</reference>
<feature type="transmembrane region" description="Helical" evidence="6">
    <location>
        <begin position="353"/>
        <end position="378"/>
    </location>
</feature>
<feature type="transmembrane region" description="Helical" evidence="6">
    <location>
        <begin position="211"/>
        <end position="235"/>
    </location>
</feature>
<evidence type="ECO:0000256" key="1">
    <source>
        <dbReference type="ARBA" id="ARBA00004651"/>
    </source>
</evidence>
<name>A0ABN2B626_9MICO</name>
<sequence>MRQWRSAAHQFLSYVLIPASGFLAPLLVIPAVTRQFGAEGWAAMAIGQSLGGSIAVATELGWGVVGPQRVAGLAEPNRVAEYRRSLTSRACSVPIGALAAGSIAFWVAPDKFAVAAAVLAFATTLQGFSPSWYFIGVGKPKAIWLIDSLPKIITALITAGLILAGAPLVTLGLLTVLGPPIALIGAHRLIRGTVPTREDWRAGPRVVREQVVIASGRAVSVVYTALPVTLVGIFAHHSVAEFAASDRLMRMGLQILQAVPLRLQSWIGSVFGRKKARRIRQAQRLGLGLGISAGTVFALAAPFASSIIFSGEATISYPVAFCGGLLVFLIQVSTSYGLSLVAIGRANSITKAIIPSAIVGACLIGPSSAALGAVGAILGQCASETTGTLVQRREFKKRGSKK</sequence>
<feature type="transmembrane region" description="Helical" evidence="6">
    <location>
        <begin position="315"/>
        <end position="341"/>
    </location>
</feature>
<organism evidence="7 8">
    <name type="scientific">Dermacoccus barathri</name>
    <dbReference type="NCBI Taxonomy" id="322601"/>
    <lineage>
        <taxon>Bacteria</taxon>
        <taxon>Bacillati</taxon>
        <taxon>Actinomycetota</taxon>
        <taxon>Actinomycetes</taxon>
        <taxon>Micrococcales</taxon>
        <taxon>Dermacoccaceae</taxon>
        <taxon>Dermacoccus</taxon>
    </lineage>
</organism>
<comment type="caution">
    <text evidence="7">The sequence shown here is derived from an EMBL/GenBank/DDBJ whole genome shotgun (WGS) entry which is preliminary data.</text>
</comment>
<dbReference type="Proteomes" id="UP001501288">
    <property type="component" value="Unassembled WGS sequence"/>
</dbReference>
<protein>
    <recommendedName>
        <fullName evidence="9">Polysaccharide biosynthesis protein</fullName>
    </recommendedName>
</protein>
<keyword evidence="4 6" id="KW-1133">Transmembrane helix</keyword>
<accession>A0ABN2B626</accession>
<dbReference type="PANTHER" id="PTHR30250:SF11">
    <property type="entry name" value="O-ANTIGEN TRANSPORTER-RELATED"/>
    <property type="match status" value="1"/>
</dbReference>
<evidence type="ECO:0000256" key="2">
    <source>
        <dbReference type="ARBA" id="ARBA00022475"/>
    </source>
</evidence>
<keyword evidence="2" id="KW-1003">Cell membrane</keyword>
<dbReference type="InterPro" id="IPR050833">
    <property type="entry name" value="Poly_Biosynth_Transport"/>
</dbReference>
<feature type="transmembrane region" description="Helical" evidence="6">
    <location>
        <begin position="255"/>
        <end position="273"/>
    </location>
</feature>
<feature type="transmembrane region" description="Helical" evidence="6">
    <location>
        <begin position="169"/>
        <end position="190"/>
    </location>
</feature>
<proteinExistence type="predicted"/>